<keyword evidence="5" id="KW-1185">Reference proteome</keyword>
<proteinExistence type="inferred from homology"/>
<evidence type="ECO:0000256" key="3">
    <source>
        <dbReference type="ARBA" id="ARBA00022525"/>
    </source>
</evidence>
<dbReference type="AlphaFoldDB" id="A0A915B9B3"/>
<accession>A0A915B9B3</accession>
<evidence type="ECO:0000256" key="2">
    <source>
        <dbReference type="ARBA" id="ARBA00010112"/>
    </source>
</evidence>
<name>A0A915B9B3_PARUN</name>
<evidence type="ECO:0000313" key="5">
    <source>
        <dbReference type="Proteomes" id="UP000887569"/>
    </source>
</evidence>
<evidence type="ECO:0000313" key="6">
    <source>
        <dbReference type="WBParaSite" id="PgR029_g008_t01"/>
    </source>
</evidence>
<keyword evidence="3" id="KW-0964">Secreted</keyword>
<protein>
    <submittedName>
        <fullName evidence="6">Uncharacterized protein</fullName>
    </submittedName>
</protein>
<dbReference type="InterPro" id="IPR038479">
    <property type="entry name" value="Transthyretin-like_sf"/>
</dbReference>
<comment type="similarity">
    <text evidence="2">Belongs to the nematode transthyretin-like family.</text>
</comment>
<dbReference type="InterPro" id="IPR001534">
    <property type="entry name" value="Transthyretin-like"/>
</dbReference>
<dbReference type="GO" id="GO:0009986">
    <property type="term" value="C:cell surface"/>
    <property type="evidence" value="ECO:0007669"/>
    <property type="project" value="InterPro"/>
</dbReference>
<sequence length="161" mass="17699">IDAIVVLVDGSFQNLFLDCVTKSEAMFKLLLLSALVALTNAGILGSLQNITVTGQLACDRSSVKNVKVELWEEDTGGPDDLLNTTKSDSKGYFKIYGEEKEITSIEPYLVIHHSCDGGIINEKCEITDEYVVPKDRIGGVYDMGITSLNIARRNHKKKCSK</sequence>
<dbReference type="PANTHER" id="PTHR21700:SF30">
    <property type="entry name" value="TRANSTHYRETIN-LIKE FAMILY PROTEIN"/>
    <property type="match status" value="1"/>
</dbReference>
<dbReference type="Pfam" id="PF01060">
    <property type="entry name" value="TTR-52"/>
    <property type="match status" value="1"/>
</dbReference>
<dbReference type="Gene3D" id="2.60.40.3330">
    <property type="match status" value="1"/>
</dbReference>
<dbReference type="GO" id="GO:0005576">
    <property type="term" value="C:extracellular region"/>
    <property type="evidence" value="ECO:0007669"/>
    <property type="project" value="UniProtKB-SubCell"/>
</dbReference>
<dbReference type="Proteomes" id="UP000887569">
    <property type="component" value="Unplaced"/>
</dbReference>
<reference evidence="6" key="1">
    <citation type="submission" date="2022-11" db="UniProtKB">
        <authorList>
            <consortium name="WormBaseParasite"/>
        </authorList>
    </citation>
    <scope>IDENTIFICATION</scope>
</reference>
<dbReference type="WBParaSite" id="PgR029_g008_t01">
    <property type="protein sequence ID" value="PgR029_g008_t01"/>
    <property type="gene ID" value="PgR029_g008"/>
</dbReference>
<evidence type="ECO:0000256" key="1">
    <source>
        <dbReference type="ARBA" id="ARBA00004613"/>
    </source>
</evidence>
<keyword evidence="4" id="KW-0732">Signal</keyword>
<dbReference type="PANTHER" id="PTHR21700">
    <property type="entry name" value="TRANSTHYRETIN-LIKE FAMILY PROTEIN-RELATED"/>
    <property type="match status" value="1"/>
</dbReference>
<organism evidence="5 6">
    <name type="scientific">Parascaris univalens</name>
    <name type="common">Nematode worm</name>
    <dbReference type="NCBI Taxonomy" id="6257"/>
    <lineage>
        <taxon>Eukaryota</taxon>
        <taxon>Metazoa</taxon>
        <taxon>Ecdysozoa</taxon>
        <taxon>Nematoda</taxon>
        <taxon>Chromadorea</taxon>
        <taxon>Rhabditida</taxon>
        <taxon>Spirurina</taxon>
        <taxon>Ascaridomorpha</taxon>
        <taxon>Ascaridoidea</taxon>
        <taxon>Ascarididae</taxon>
        <taxon>Parascaris</taxon>
    </lineage>
</organism>
<comment type="subcellular location">
    <subcellularLocation>
        <location evidence="1">Secreted</location>
    </subcellularLocation>
</comment>
<evidence type="ECO:0000256" key="4">
    <source>
        <dbReference type="ARBA" id="ARBA00022729"/>
    </source>
</evidence>